<dbReference type="AlphaFoldDB" id="A0AAE3E298"/>
<dbReference type="Proteomes" id="UP001198200">
    <property type="component" value="Unassembled WGS sequence"/>
</dbReference>
<organism evidence="1 2">
    <name type="scientific">Anthropogastromicrobium aceti</name>
    <dbReference type="NCBI Taxonomy" id="2981768"/>
    <lineage>
        <taxon>Bacteria</taxon>
        <taxon>Bacillati</taxon>
        <taxon>Bacillota</taxon>
        <taxon>Clostridia</taxon>
        <taxon>Lachnospirales</taxon>
        <taxon>Lachnospiraceae</taxon>
        <taxon>Anthropogastromicrobium</taxon>
    </lineage>
</organism>
<dbReference type="PROSITE" id="PS51257">
    <property type="entry name" value="PROKAR_LIPOPROTEIN"/>
    <property type="match status" value="1"/>
</dbReference>
<sequence length="151" mass="17784">MKRLKLCLLALIICFGLCGCEGIGFTSIRRYADCMNTNWHLNLPETDVEIYVKNSGVSFTGDGIRYHILQYDEESADIILKSFDWEAGELDSELADKMEEWLDSIDVPLEDRPKQNEWKHTTLLRKEYNRDHLIMFFDEDTNQLYVVEYFL</sequence>
<gene>
    <name evidence="1" type="ORF">LKD48_02010</name>
</gene>
<evidence type="ECO:0000313" key="1">
    <source>
        <dbReference type="EMBL" id="MCC2220425.1"/>
    </source>
</evidence>
<dbReference type="RefSeq" id="WP_308731016.1">
    <property type="nucleotide sequence ID" value="NZ_JAJEQN010000003.1"/>
</dbReference>
<protein>
    <submittedName>
        <fullName evidence="1">Uncharacterized protein</fullName>
    </submittedName>
</protein>
<evidence type="ECO:0000313" key="2">
    <source>
        <dbReference type="Proteomes" id="UP001198200"/>
    </source>
</evidence>
<reference evidence="1 2" key="1">
    <citation type="submission" date="2021-10" db="EMBL/GenBank/DDBJ databases">
        <title>Anaerobic single-cell dispensing facilitates the cultivation of human gut bacteria.</title>
        <authorList>
            <person name="Afrizal A."/>
        </authorList>
    </citation>
    <scope>NUCLEOTIDE SEQUENCE [LARGE SCALE GENOMIC DNA]</scope>
    <source>
        <strain evidence="1 2">CLA-AA-H224</strain>
    </source>
</reference>
<comment type="caution">
    <text evidence="1">The sequence shown here is derived from an EMBL/GenBank/DDBJ whole genome shotgun (WGS) entry which is preliminary data.</text>
</comment>
<dbReference type="EMBL" id="JAJEQN010000003">
    <property type="protein sequence ID" value="MCC2220425.1"/>
    <property type="molecule type" value="Genomic_DNA"/>
</dbReference>
<name>A0AAE3E298_9FIRM</name>
<accession>A0AAE3E298</accession>
<proteinExistence type="predicted"/>
<keyword evidence="2" id="KW-1185">Reference proteome</keyword>